<dbReference type="Pfam" id="PF25899">
    <property type="entry name" value="DUF7959"/>
    <property type="match status" value="1"/>
</dbReference>
<dbReference type="EMBL" id="CAJNOQ010003469">
    <property type="protein sequence ID" value="CAF1014057.1"/>
    <property type="molecule type" value="Genomic_DNA"/>
</dbReference>
<accession>A0A814HQL7</accession>
<dbReference type="PANTHER" id="PTHR36902">
    <property type="entry name" value="ENRICHED IN SURFACE-LABELED PROTEOME PROTEIN 9"/>
    <property type="match status" value="1"/>
</dbReference>
<keyword evidence="1" id="KW-0812">Transmembrane</keyword>
<feature type="signal peptide" evidence="2">
    <location>
        <begin position="1"/>
        <end position="24"/>
    </location>
</feature>
<reference evidence="5" key="1">
    <citation type="submission" date="2021-02" db="EMBL/GenBank/DDBJ databases">
        <authorList>
            <person name="Nowell W R."/>
        </authorList>
    </citation>
    <scope>NUCLEOTIDE SEQUENCE</scope>
</reference>
<evidence type="ECO:0000313" key="5">
    <source>
        <dbReference type="EMBL" id="CAF1014057.1"/>
    </source>
</evidence>
<organism evidence="5 7">
    <name type="scientific">Didymodactylos carnosus</name>
    <dbReference type="NCBI Taxonomy" id="1234261"/>
    <lineage>
        <taxon>Eukaryota</taxon>
        <taxon>Metazoa</taxon>
        <taxon>Spiralia</taxon>
        <taxon>Gnathifera</taxon>
        <taxon>Rotifera</taxon>
        <taxon>Eurotatoria</taxon>
        <taxon>Bdelloidea</taxon>
        <taxon>Philodinida</taxon>
        <taxon>Philodinidae</taxon>
        <taxon>Didymodactylos</taxon>
    </lineage>
</organism>
<feature type="domain" description="DUF7959" evidence="4">
    <location>
        <begin position="484"/>
        <end position="582"/>
    </location>
</feature>
<dbReference type="AlphaFoldDB" id="A0A814HQL7"/>
<comment type="caution">
    <text evidence="5">The sequence shown here is derived from an EMBL/GenBank/DDBJ whole genome shotgun (WGS) entry which is preliminary data.</text>
</comment>
<dbReference type="Pfam" id="PF25898">
    <property type="entry name" value="LolA_2nd_metazoa"/>
    <property type="match status" value="1"/>
</dbReference>
<dbReference type="InterPro" id="IPR058831">
    <property type="entry name" value="LolA-like_dom_2nd"/>
</dbReference>
<evidence type="ECO:0000313" key="6">
    <source>
        <dbReference type="EMBL" id="CAF3785514.1"/>
    </source>
</evidence>
<dbReference type="PANTHER" id="PTHR36902:SF1">
    <property type="entry name" value="ENRICHED IN SURFACE-LABELED PROTEOME PROTEIN 9"/>
    <property type="match status" value="1"/>
</dbReference>
<evidence type="ECO:0000259" key="3">
    <source>
        <dbReference type="Pfam" id="PF25898"/>
    </source>
</evidence>
<feature type="chain" id="PRO_5035684954" evidence="2">
    <location>
        <begin position="25"/>
        <end position="624"/>
    </location>
</feature>
<evidence type="ECO:0000313" key="7">
    <source>
        <dbReference type="Proteomes" id="UP000663829"/>
    </source>
</evidence>
<feature type="domain" description="LolA-like" evidence="3">
    <location>
        <begin position="239"/>
        <end position="447"/>
    </location>
</feature>
<dbReference type="InterPro" id="IPR058265">
    <property type="entry name" value="DUF7959"/>
</dbReference>
<dbReference type="Proteomes" id="UP000681722">
    <property type="component" value="Unassembled WGS sequence"/>
</dbReference>
<evidence type="ECO:0000256" key="1">
    <source>
        <dbReference type="SAM" id="Phobius"/>
    </source>
</evidence>
<dbReference type="Proteomes" id="UP000663829">
    <property type="component" value="Unassembled WGS sequence"/>
</dbReference>
<dbReference type="EMBL" id="CAJOBC010003469">
    <property type="protein sequence ID" value="CAF3785514.1"/>
    <property type="molecule type" value="Genomic_DNA"/>
</dbReference>
<dbReference type="OrthoDB" id="5983572at2759"/>
<proteinExistence type="predicted"/>
<name>A0A814HQL7_9BILA</name>
<keyword evidence="2" id="KW-0732">Signal</keyword>
<protein>
    <submittedName>
        <fullName evidence="5">Uncharacterized protein</fullName>
    </submittedName>
</protein>
<evidence type="ECO:0000259" key="4">
    <source>
        <dbReference type="Pfam" id="PF25899"/>
    </source>
</evidence>
<gene>
    <name evidence="5" type="ORF">GPM918_LOCUS14420</name>
    <name evidence="6" type="ORF">SRO942_LOCUS14420</name>
</gene>
<keyword evidence="1" id="KW-1133">Transmembrane helix</keyword>
<feature type="transmembrane region" description="Helical" evidence="1">
    <location>
        <begin position="596"/>
        <end position="620"/>
    </location>
</feature>
<keyword evidence="1" id="KW-0472">Membrane</keyword>
<evidence type="ECO:0000256" key="2">
    <source>
        <dbReference type="SAM" id="SignalP"/>
    </source>
</evidence>
<sequence>MLKIFRSKFFLLLAIIIQIIDCQGEVCVDGLIGKPDDPRWHPIAGRFEIFAEVAFSDGAFEVTQAFTAGRDAIFVTLNGVPFSHYYNFETNEYFTVSTLILDGAPVPLCLKSVIDNQFPTSNVSGTVLKPSILLGYDSKNKINPAWATRFVGETILRGIPVDIFIACFYVQDIQTTVEATYYYSNVTKFHGYLGRNTPILLQIDVKTVAFGKQESYQYNIFRYTPYPRPNQEIRALETPTGYFCKNRNSTKPLPSDLPERLSVNSETQVPQLNNTILSGHELFDKQAEFVRLDLFFGRLGHFTEIHDYRTGLSYRYEHMTQRCTVNDINGQFDGVQVEGQPNIVRMRDGLEFFLLDNTTFHYTGVRHCRERVNCHVWIGEKALDGNRKGTQHREWYWAFEMNGVELRNLIPIKFIMTDLDERGRLISANEITMFNFHRNPLTIFEIDHTLSECYRALGPKQGYNYGVVKFVIANDKEYPVHKNIEYLTLTIWRTLTLFLQLRPVRISNIVIDHDGKDLIVTFLLLDVPPKYGPVEHPLHEHSLDTLVERLQTLINDNTLAFRAKFDTKEVDLRARKNSLDVIYVNNKSVTKAHGPLITGLWIGFLVLGLLLGVGVAFIVVKKYT</sequence>
<keyword evidence="7" id="KW-1185">Reference proteome</keyword>